<dbReference type="InterPro" id="IPR029058">
    <property type="entry name" value="AB_hydrolase_fold"/>
</dbReference>
<keyword evidence="3" id="KW-1185">Reference proteome</keyword>
<reference evidence="2 3" key="1">
    <citation type="submission" date="2013-05" db="EMBL/GenBank/DDBJ databases">
        <title>The Genome Sequence of Actinomyces europaeus ACS-120-V-COL10B.</title>
        <authorList>
            <consortium name="The Broad Institute Genomics Platform"/>
            <person name="Earl A."/>
            <person name="Ward D."/>
            <person name="Feldgarden M."/>
            <person name="Gevers D."/>
            <person name="Saerens B."/>
            <person name="Vaneechoutte M."/>
            <person name="Walker B."/>
            <person name="Young S."/>
            <person name="Zeng Q."/>
            <person name="Gargeya S."/>
            <person name="Fitzgerald M."/>
            <person name="Haas B."/>
            <person name="Abouelleil A."/>
            <person name="Allen A.W."/>
            <person name="Alvarado L."/>
            <person name="Arachchi H.M."/>
            <person name="Berlin A.M."/>
            <person name="Chapman S.B."/>
            <person name="Gainer-Dewar J."/>
            <person name="Goldberg J."/>
            <person name="Griggs A."/>
            <person name="Gujja S."/>
            <person name="Hansen M."/>
            <person name="Howarth C."/>
            <person name="Imamovic A."/>
            <person name="Ireland A."/>
            <person name="Larimer J."/>
            <person name="McCowan C."/>
            <person name="Murphy C."/>
            <person name="Pearson M."/>
            <person name="Poon T.W."/>
            <person name="Priest M."/>
            <person name="Roberts A."/>
            <person name="Saif S."/>
            <person name="Shea T."/>
            <person name="Sisk P."/>
            <person name="Sykes S."/>
            <person name="Wortman J."/>
            <person name="Nusbaum C."/>
            <person name="Birren B."/>
        </authorList>
    </citation>
    <scope>NUCLEOTIDE SEQUENCE [LARGE SCALE GENOMIC DNA]</scope>
    <source>
        <strain evidence="2 3">ACS-120-V-Col10b</strain>
    </source>
</reference>
<dbReference type="OrthoDB" id="9780269at2"/>
<dbReference type="Gene3D" id="3.40.50.1820">
    <property type="entry name" value="alpha/beta hydrolase"/>
    <property type="match status" value="1"/>
</dbReference>
<dbReference type="EMBL" id="AGWN01000001">
    <property type="protein sequence ID" value="EPD31405.1"/>
    <property type="molecule type" value="Genomic_DNA"/>
</dbReference>
<gene>
    <name evidence="2" type="ORF">HMPREF9238_01176</name>
</gene>
<accession>A0A9W5RFG0</accession>
<feature type="domain" description="AB hydrolase-1" evidence="1">
    <location>
        <begin position="29"/>
        <end position="201"/>
    </location>
</feature>
<dbReference type="GO" id="GO:0003824">
    <property type="term" value="F:catalytic activity"/>
    <property type="evidence" value="ECO:0007669"/>
    <property type="project" value="UniProtKB-ARBA"/>
</dbReference>
<protein>
    <recommendedName>
        <fullName evidence="1">AB hydrolase-1 domain-containing protein</fullName>
    </recommendedName>
</protein>
<dbReference type="Pfam" id="PF12697">
    <property type="entry name" value="Abhydrolase_6"/>
    <property type="match status" value="1"/>
</dbReference>
<name>A0A9W5RFG0_9ACTO</name>
<evidence type="ECO:0000313" key="2">
    <source>
        <dbReference type="EMBL" id="EPD31405.1"/>
    </source>
</evidence>
<proteinExistence type="predicted"/>
<sequence length="257" mass="28172">MTEVQITTPRGVRLAGTFVDPVDSTDAAVLFAHSFLADRHSGEHFDRLSAAYRGAGYATLEFDFSGCGDSDDDVITLASQVEDLHSASAWLRAQGFGRQILHAHSFGTIAALKARPEAARAMLLTGMITGPLSFEWDQIFSSTQLDDLERSGRAQIPDDTYSKREFFVISKQTLIDLSMNEAGDLLDDLSAPVLAIYDADDEQLGLVEMAQDEFARLPHGSRVEVVRDARFGANEGVDTLRDMSVKWANHHVPVRVG</sequence>
<evidence type="ECO:0000259" key="1">
    <source>
        <dbReference type="Pfam" id="PF12697"/>
    </source>
</evidence>
<evidence type="ECO:0000313" key="3">
    <source>
        <dbReference type="Proteomes" id="UP000014387"/>
    </source>
</evidence>
<dbReference type="InterPro" id="IPR000073">
    <property type="entry name" value="AB_hydrolase_1"/>
</dbReference>
<dbReference type="SUPFAM" id="SSF53474">
    <property type="entry name" value="alpha/beta-Hydrolases"/>
    <property type="match status" value="1"/>
</dbReference>
<dbReference type="AlphaFoldDB" id="A0A9W5RFG0"/>
<dbReference type="Proteomes" id="UP000014387">
    <property type="component" value="Unassembled WGS sequence"/>
</dbReference>
<comment type="caution">
    <text evidence="2">The sequence shown here is derived from an EMBL/GenBank/DDBJ whole genome shotgun (WGS) entry which is preliminary data.</text>
</comment>
<dbReference type="RefSeq" id="WP_016444516.1">
    <property type="nucleotide sequence ID" value="NZ_KE150266.1"/>
</dbReference>
<organism evidence="2 3">
    <name type="scientific">Gleimia europaea ACS-120-V-Col10b</name>
    <dbReference type="NCBI Taxonomy" id="883069"/>
    <lineage>
        <taxon>Bacteria</taxon>
        <taxon>Bacillati</taxon>
        <taxon>Actinomycetota</taxon>
        <taxon>Actinomycetes</taxon>
        <taxon>Actinomycetales</taxon>
        <taxon>Actinomycetaceae</taxon>
        <taxon>Gleimia</taxon>
    </lineage>
</organism>